<evidence type="ECO:0000256" key="3">
    <source>
        <dbReference type="ARBA" id="ARBA00023002"/>
    </source>
</evidence>
<dbReference type="GO" id="GO:0005783">
    <property type="term" value="C:endoplasmic reticulum"/>
    <property type="evidence" value="ECO:0007669"/>
    <property type="project" value="TreeGrafter"/>
</dbReference>
<proteinExistence type="inferred from homology"/>
<dbReference type="InterPro" id="IPR020904">
    <property type="entry name" value="Sc_DH/Rdtase_CS"/>
</dbReference>
<dbReference type="PRINTS" id="PR00081">
    <property type="entry name" value="GDHRDH"/>
</dbReference>
<dbReference type="GO" id="GO:0044550">
    <property type="term" value="P:secondary metabolite biosynthetic process"/>
    <property type="evidence" value="ECO:0007669"/>
    <property type="project" value="UniProtKB-ARBA"/>
</dbReference>
<dbReference type="AlphaFoldDB" id="A0A401KK12"/>
<dbReference type="GO" id="GO:0006654">
    <property type="term" value="P:phosphatidic acid biosynthetic process"/>
    <property type="evidence" value="ECO:0007669"/>
    <property type="project" value="TreeGrafter"/>
</dbReference>
<dbReference type="Pfam" id="PF00106">
    <property type="entry name" value="adh_short"/>
    <property type="match status" value="2"/>
</dbReference>
<evidence type="ECO:0000256" key="4">
    <source>
        <dbReference type="RuleBase" id="RU000363"/>
    </source>
</evidence>
<accession>A0A401KK12</accession>
<dbReference type="Proteomes" id="UP000286921">
    <property type="component" value="Unassembled WGS sequence"/>
</dbReference>
<dbReference type="InterPro" id="IPR036291">
    <property type="entry name" value="NAD(P)-bd_dom_sf"/>
</dbReference>
<keyword evidence="6" id="KW-1185">Reference proteome</keyword>
<dbReference type="GO" id="GO:0019433">
    <property type="term" value="P:triglyceride catabolic process"/>
    <property type="evidence" value="ECO:0007669"/>
    <property type="project" value="TreeGrafter"/>
</dbReference>
<sequence>MGGTEDGRKSVLITGCSPGGIGNSMAREFHRNGLRVFATARDAKTIEDLASIGIETLSLTVDDEESVRRCFAEVKGKLGEKGLDYLVNNAGRNYTVPAMEAELSEIRDTFETNFVAVVHICQTFLPLLMKAKGTIVQIGSVAGVGVLRGKLEGKLLVLILVQVVPYVFGSVYNASKAAVHSFSDALRVELAPFGVHVTTVITGGVQSRIARVKRTLVPGSIYAPIEDEYNRRVVHSQAGAMPNEAYARSVVTQVLYGSAPWRWIWPWAQGRKSWIWEDSEERLENETGEDGMMAGKSGLLDGVLVDPSGLSFQM</sequence>
<dbReference type="EMBL" id="BDHI01000002">
    <property type="protein sequence ID" value="GCB19529.1"/>
    <property type="molecule type" value="Genomic_DNA"/>
</dbReference>
<dbReference type="GO" id="GO:0000140">
    <property type="term" value="F:acylglycerone-phosphate reductase (NADP+) activity"/>
    <property type="evidence" value="ECO:0007669"/>
    <property type="project" value="TreeGrafter"/>
</dbReference>
<dbReference type="PANTHER" id="PTHR44169">
    <property type="entry name" value="NADPH-DEPENDENT 1-ACYLDIHYDROXYACETONE PHOSPHATE REDUCTASE"/>
    <property type="match status" value="1"/>
</dbReference>
<comment type="caution">
    <text evidence="5">The sequence shown here is derived from an EMBL/GenBank/DDBJ whole genome shotgun (WGS) entry which is preliminary data.</text>
</comment>
<dbReference type="Gene3D" id="3.40.50.720">
    <property type="entry name" value="NAD(P)-binding Rossmann-like Domain"/>
    <property type="match status" value="1"/>
</dbReference>
<dbReference type="GO" id="GO:0004806">
    <property type="term" value="F:triacylglycerol lipase activity"/>
    <property type="evidence" value="ECO:0007669"/>
    <property type="project" value="TreeGrafter"/>
</dbReference>
<dbReference type="InterPro" id="IPR002347">
    <property type="entry name" value="SDR_fam"/>
</dbReference>
<comment type="similarity">
    <text evidence="1 4">Belongs to the short-chain dehydrogenases/reductases (SDR) family.</text>
</comment>
<keyword evidence="2" id="KW-0521">NADP</keyword>
<dbReference type="STRING" id="105351.A0A401KK12"/>
<organism evidence="5 6">
    <name type="scientific">Aspergillus awamori</name>
    <name type="common">Black koji mold</name>
    <dbReference type="NCBI Taxonomy" id="105351"/>
    <lineage>
        <taxon>Eukaryota</taxon>
        <taxon>Fungi</taxon>
        <taxon>Dikarya</taxon>
        <taxon>Ascomycota</taxon>
        <taxon>Pezizomycotina</taxon>
        <taxon>Eurotiomycetes</taxon>
        <taxon>Eurotiomycetidae</taxon>
        <taxon>Eurotiales</taxon>
        <taxon>Aspergillaceae</taxon>
        <taxon>Aspergillus</taxon>
    </lineage>
</organism>
<dbReference type="GO" id="GO:0005811">
    <property type="term" value="C:lipid droplet"/>
    <property type="evidence" value="ECO:0007669"/>
    <property type="project" value="TreeGrafter"/>
</dbReference>
<evidence type="ECO:0000313" key="5">
    <source>
        <dbReference type="EMBL" id="GCB19529.1"/>
    </source>
</evidence>
<keyword evidence="3" id="KW-0560">Oxidoreductase</keyword>
<gene>
    <name evidence="5" type="ORF">AAWM_02414</name>
</gene>
<evidence type="ECO:0000256" key="1">
    <source>
        <dbReference type="ARBA" id="ARBA00006484"/>
    </source>
</evidence>
<protein>
    <submittedName>
        <fullName evidence="5">NADPH-dependent 1-acyldihydroxyacetone phosphate reductase</fullName>
    </submittedName>
</protein>
<name>A0A401KK12_ASPAW</name>
<dbReference type="PRINTS" id="PR00080">
    <property type="entry name" value="SDRFAMILY"/>
</dbReference>
<reference evidence="5 6" key="1">
    <citation type="submission" date="2016-09" db="EMBL/GenBank/DDBJ databases">
        <title>Aspergillus awamori IFM 58123T.</title>
        <authorList>
            <person name="Kusuya Y."/>
            <person name="Shimizu M."/>
            <person name="Takahashi H."/>
            <person name="Yaguchi T."/>
        </authorList>
    </citation>
    <scope>NUCLEOTIDE SEQUENCE [LARGE SCALE GENOMIC DNA]</scope>
    <source>
        <strain evidence="5 6">IFM 58123</strain>
    </source>
</reference>
<dbReference type="SUPFAM" id="SSF51735">
    <property type="entry name" value="NAD(P)-binding Rossmann-fold domains"/>
    <property type="match status" value="1"/>
</dbReference>
<evidence type="ECO:0000313" key="6">
    <source>
        <dbReference type="Proteomes" id="UP000286921"/>
    </source>
</evidence>
<dbReference type="PANTHER" id="PTHR44169:SF15">
    <property type="entry name" value="CHAIN DEHYDROGENASE_REDUCTASE (AYR1), PUTATIVE (AFU_ORTHOLOGUE AFUA_4G04530)-RELATED"/>
    <property type="match status" value="1"/>
</dbReference>
<dbReference type="PROSITE" id="PS00061">
    <property type="entry name" value="ADH_SHORT"/>
    <property type="match status" value="1"/>
</dbReference>
<evidence type="ECO:0000256" key="2">
    <source>
        <dbReference type="ARBA" id="ARBA00022857"/>
    </source>
</evidence>